<dbReference type="GO" id="GO:0008233">
    <property type="term" value="F:peptidase activity"/>
    <property type="evidence" value="ECO:0007669"/>
    <property type="project" value="InterPro"/>
</dbReference>
<evidence type="ECO:0000256" key="1">
    <source>
        <dbReference type="SAM" id="MobiDB-lite"/>
    </source>
</evidence>
<dbReference type="Proteomes" id="UP000257080">
    <property type="component" value="Unassembled WGS sequence"/>
</dbReference>
<feature type="compositionally biased region" description="Pro residues" evidence="1">
    <location>
        <begin position="51"/>
        <end position="63"/>
    </location>
</feature>
<sequence length="274" mass="28303">MVAVFVGGTVVALNVVAQQFQSGAAAAAGATPSAGATPASASASASASAPASPPPAAVAPAPPAPPAFNRGAFSVDDPNSIWVVVDKLRPITDGATFVPPDLVDLPSDMPDPLGYMLRADAADALHAMFAADKAEIGTQLVAQSGYRDYEVQVRAYQHYKDALGVAGADQTSARPGFSEHQTGLAMDIMDTSSGCDLETPCFGSSPSGIWLAANAYRFGYILRYPADRVAVTGYESEPWHFRFVGVDLATEMHTTGVSTLEEFFGLPAAPGYAG</sequence>
<feature type="compositionally biased region" description="Low complexity" evidence="1">
    <location>
        <begin position="29"/>
        <end position="50"/>
    </location>
</feature>
<reference evidence="3 4" key="1">
    <citation type="submission" date="2017-04" db="EMBL/GenBank/DDBJ databases">
        <title>Comparative genome analysis of Subtercola boreus.</title>
        <authorList>
            <person name="Cho Y.-J."/>
            <person name="Cho A."/>
            <person name="Kim O.-S."/>
            <person name="Lee J.-I."/>
        </authorList>
    </citation>
    <scope>NUCLEOTIDE SEQUENCE [LARGE SCALE GENOMIC DNA]</scope>
    <source>
        <strain evidence="3 4">P28004</strain>
    </source>
</reference>
<dbReference type="OrthoDB" id="9792074at2"/>
<name>A0A3E0WFX8_9MICO</name>
<dbReference type="AlphaFoldDB" id="A0A3E0WFX8"/>
<dbReference type="EMBL" id="NBXE01000002">
    <property type="protein sequence ID" value="RFA29799.1"/>
    <property type="molecule type" value="Genomic_DNA"/>
</dbReference>
<protein>
    <recommendedName>
        <fullName evidence="2">D-alanyl-D-alanine carboxypeptidase-like core domain-containing protein</fullName>
    </recommendedName>
</protein>
<dbReference type="GO" id="GO:0006508">
    <property type="term" value="P:proteolysis"/>
    <property type="evidence" value="ECO:0007669"/>
    <property type="project" value="InterPro"/>
</dbReference>
<accession>A0A3E0WFX8</accession>
<evidence type="ECO:0000313" key="3">
    <source>
        <dbReference type="EMBL" id="RFA29799.1"/>
    </source>
</evidence>
<dbReference type="SUPFAM" id="SSF55166">
    <property type="entry name" value="Hedgehog/DD-peptidase"/>
    <property type="match status" value="1"/>
</dbReference>
<dbReference type="InterPro" id="IPR058193">
    <property type="entry name" value="VanY/YodJ_core_dom"/>
</dbReference>
<dbReference type="PANTHER" id="PTHR34385:SF1">
    <property type="entry name" value="PEPTIDOGLYCAN L-ALANYL-D-GLUTAMATE ENDOPEPTIDASE CWLK"/>
    <property type="match status" value="1"/>
</dbReference>
<dbReference type="Pfam" id="PF02557">
    <property type="entry name" value="VanY"/>
    <property type="match status" value="1"/>
</dbReference>
<comment type="caution">
    <text evidence="3">The sequence shown here is derived from an EMBL/GenBank/DDBJ whole genome shotgun (WGS) entry which is preliminary data.</text>
</comment>
<dbReference type="CDD" id="cd14852">
    <property type="entry name" value="LD-carboxypeptidase"/>
    <property type="match status" value="1"/>
</dbReference>
<feature type="domain" description="D-alanyl-D-alanine carboxypeptidase-like core" evidence="2">
    <location>
        <begin position="116"/>
        <end position="245"/>
    </location>
</feature>
<dbReference type="PANTHER" id="PTHR34385">
    <property type="entry name" value="D-ALANYL-D-ALANINE CARBOXYPEPTIDASE"/>
    <property type="match status" value="1"/>
</dbReference>
<evidence type="ECO:0000313" key="4">
    <source>
        <dbReference type="Proteomes" id="UP000257080"/>
    </source>
</evidence>
<evidence type="ECO:0000259" key="2">
    <source>
        <dbReference type="Pfam" id="PF02557"/>
    </source>
</evidence>
<organism evidence="3 4">
    <name type="scientific">Subtercola boreus</name>
    <dbReference type="NCBI Taxonomy" id="120213"/>
    <lineage>
        <taxon>Bacteria</taxon>
        <taxon>Bacillati</taxon>
        <taxon>Actinomycetota</taxon>
        <taxon>Actinomycetes</taxon>
        <taxon>Micrococcales</taxon>
        <taxon>Microbacteriaceae</taxon>
        <taxon>Subtercola</taxon>
    </lineage>
</organism>
<dbReference type="InterPro" id="IPR009045">
    <property type="entry name" value="Zn_M74/Hedgehog-like"/>
</dbReference>
<dbReference type="InterPro" id="IPR052179">
    <property type="entry name" value="DD-CPase-like"/>
</dbReference>
<proteinExistence type="predicted"/>
<dbReference type="InterPro" id="IPR003709">
    <property type="entry name" value="VanY-like_core_dom"/>
</dbReference>
<gene>
    <name evidence="3" type="ORF">B7R25_01125</name>
</gene>
<feature type="region of interest" description="Disordered" evidence="1">
    <location>
        <begin position="29"/>
        <end position="63"/>
    </location>
</feature>
<dbReference type="Gene3D" id="3.30.1380.10">
    <property type="match status" value="1"/>
</dbReference>